<dbReference type="AlphaFoldDB" id="A0A4P9VPF1"/>
<feature type="domain" description="DUF4350" evidence="3">
    <location>
        <begin position="51"/>
        <end position="251"/>
    </location>
</feature>
<protein>
    <submittedName>
        <fullName evidence="4">DUF4350 domain-containing protein</fullName>
    </submittedName>
</protein>
<keyword evidence="2" id="KW-0472">Membrane</keyword>
<evidence type="ECO:0000259" key="3">
    <source>
        <dbReference type="Pfam" id="PF14258"/>
    </source>
</evidence>
<proteinExistence type="predicted"/>
<evidence type="ECO:0000256" key="2">
    <source>
        <dbReference type="SAM" id="Phobius"/>
    </source>
</evidence>
<keyword evidence="5" id="KW-1185">Reference proteome</keyword>
<evidence type="ECO:0000313" key="4">
    <source>
        <dbReference type="EMBL" id="RDH45333.1"/>
    </source>
</evidence>
<name>A0A4P9VPF1_9GAMM</name>
<feature type="transmembrane region" description="Helical" evidence="2">
    <location>
        <begin position="12"/>
        <end position="31"/>
    </location>
</feature>
<organism evidence="4 5">
    <name type="scientific">Zooshikella ganghwensis</name>
    <dbReference type="NCBI Taxonomy" id="202772"/>
    <lineage>
        <taxon>Bacteria</taxon>
        <taxon>Pseudomonadati</taxon>
        <taxon>Pseudomonadota</taxon>
        <taxon>Gammaproteobacteria</taxon>
        <taxon>Oceanospirillales</taxon>
        <taxon>Zooshikellaceae</taxon>
        <taxon>Zooshikella</taxon>
    </lineage>
</organism>
<evidence type="ECO:0000256" key="1">
    <source>
        <dbReference type="SAM" id="MobiDB-lite"/>
    </source>
</evidence>
<accession>A0A4P9VPF1</accession>
<gene>
    <name evidence="4" type="ORF">B9G39_18800</name>
</gene>
<evidence type="ECO:0000313" key="5">
    <source>
        <dbReference type="Proteomes" id="UP000257039"/>
    </source>
</evidence>
<dbReference type="Pfam" id="PF14258">
    <property type="entry name" value="DUF4350"/>
    <property type="match status" value="1"/>
</dbReference>
<comment type="caution">
    <text evidence="4">The sequence shown here is derived from an EMBL/GenBank/DDBJ whole genome shotgun (WGS) entry which is preliminary data.</text>
</comment>
<reference evidence="4 5" key="1">
    <citation type="submission" date="2017-04" db="EMBL/GenBank/DDBJ databases">
        <title>Draft genome sequence of Zooshikella ganghwensis VG4 isolated from Red Sea sediments.</title>
        <authorList>
            <person name="Rehman Z."/>
            <person name="Alam I."/>
            <person name="Kamau A."/>
            <person name="Bajic V."/>
            <person name="Leiknes T."/>
        </authorList>
    </citation>
    <scope>NUCLEOTIDE SEQUENCE [LARGE SCALE GENOMIC DNA]</scope>
    <source>
        <strain evidence="4 5">VG4</strain>
    </source>
</reference>
<keyword evidence="2" id="KW-1133">Transmembrane helix</keyword>
<feature type="region of interest" description="Disordered" evidence="1">
    <location>
        <begin position="147"/>
        <end position="168"/>
    </location>
</feature>
<keyword evidence="2" id="KW-0812">Transmembrane</keyword>
<dbReference type="InterPro" id="IPR025646">
    <property type="entry name" value="DUF4350"/>
</dbReference>
<sequence>MNRKASFEVNWPILIILGFILLFVGLFWLMLEPYDDTEWVPPSTEARLNEYLAAERFIKRNNIHIESHKNLKLLDNLPKTSDAIILSSSRASLSEQRRQQLDTWVRNGGHLLVSYSEPWLFDDQVLDPLLESWGIKAVYLQDDERNTLQQKKSSKKTESDNTTEDVPLCKTPVRLPNTLIWPTEKEPLTIDLQTSFGLVNTQGELLLKNSVEPPYQLIQKTIGDGRVTVLTYMGIWQNDEIGDYDHAYLLRLLLADHTSVWWLYGLEYPSLWQLLVQHALPILFSLAAFILFFCWYHAKRFGQTKPEASPERRQLLEHLQAVASFFWRNKQSGYLINTLKQQVEQRIRLHHKQYSELSQVKQYQLLATLSGLPIEEVQWTMSQDTLHNEIEFIRVTKNLQHIRNQL</sequence>
<dbReference type="RefSeq" id="WP_094788310.1">
    <property type="nucleotide sequence ID" value="NZ_JAEVHG010000001.1"/>
</dbReference>
<dbReference type="Proteomes" id="UP000257039">
    <property type="component" value="Unassembled WGS sequence"/>
</dbReference>
<dbReference type="EMBL" id="NDXW01000001">
    <property type="protein sequence ID" value="RDH45333.1"/>
    <property type="molecule type" value="Genomic_DNA"/>
</dbReference>
<feature type="transmembrane region" description="Helical" evidence="2">
    <location>
        <begin position="271"/>
        <end position="296"/>
    </location>
</feature>